<dbReference type="GO" id="GO:0006886">
    <property type="term" value="P:intracellular protein transport"/>
    <property type="evidence" value="ECO:0007669"/>
    <property type="project" value="UniProtKB-UniRule"/>
</dbReference>
<dbReference type="Gene3D" id="1.25.40.10">
    <property type="entry name" value="Tetratricopeptide repeat domain"/>
    <property type="match status" value="1"/>
</dbReference>
<comment type="caution">
    <text evidence="5">The sequence shown here is derived from an EMBL/GenBank/DDBJ whole genome shotgun (WGS) entry which is preliminary data.</text>
</comment>
<dbReference type="GO" id="GO:0005483">
    <property type="term" value="F:soluble NSF attachment protein activity"/>
    <property type="evidence" value="ECO:0007669"/>
    <property type="project" value="TreeGrafter"/>
</dbReference>
<accession>A0A8H6T0T6</accession>
<keyword evidence="4" id="KW-0931">ER-Golgi transport</keyword>
<dbReference type="PANTHER" id="PTHR13768:SF8">
    <property type="entry name" value="ALPHA-SOLUBLE NSF ATTACHMENT PROTEIN"/>
    <property type="match status" value="1"/>
</dbReference>
<comment type="similarity">
    <text evidence="1 4">Belongs to the SNAP family.</text>
</comment>
<dbReference type="GO" id="GO:0005774">
    <property type="term" value="C:vacuolar membrane"/>
    <property type="evidence" value="ECO:0007669"/>
    <property type="project" value="TreeGrafter"/>
</dbReference>
<dbReference type="EMBL" id="JACAZE010000008">
    <property type="protein sequence ID" value="KAF7308287.1"/>
    <property type="molecule type" value="Genomic_DNA"/>
</dbReference>
<comment type="function">
    <text evidence="4">Required for vesicular transport between the endoplasmic reticulum and the Golgi apparatus.</text>
</comment>
<dbReference type="AlphaFoldDB" id="A0A8H6T0T6"/>
<evidence type="ECO:0000256" key="1">
    <source>
        <dbReference type="ARBA" id="ARBA00010050"/>
    </source>
</evidence>
<dbReference type="SUPFAM" id="SSF48452">
    <property type="entry name" value="TPR-like"/>
    <property type="match status" value="1"/>
</dbReference>
<keyword evidence="6" id="KW-1185">Reference proteome</keyword>
<dbReference type="CDD" id="cd15832">
    <property type="entry name" value="SNAP"/>
    <property type="match status" value="1"/>
</dbReference>
<name>A0A8H6T0T6_MYCCL</name>
<keyword evidence="4" id="KW-0472">Membrane</keyword>
<dbReference type="PANTHER" id="PTHR13768">
    <property type="entry name" value="SOLUBLE NSF ATTACHMENT PROTEIN SNAP"/>
    <property type="match status" value="1"/>
</dbReference>
<sequence>MRSGPSDPEGTAIYNETRLEFIDHPDSMLQYSFSGAATSFAASRSAKATYFHGYTETMRLQSVCGGQATMALFGRPGGGVRYLELGASGVVFGDYGKRWGDGDARGLFCGDAVVSAVYIRKLALLSMGCIEARAIPPFLFCGDQKLEAYNAALMPSVLQLTVICGNFWHTAVFSIRDTLSSPIMSKSPAQALLEKADKKANSLSGWFSSANSKWEEAGDLFQEAANAFKVDKMFKEAGDAFAREAECRENSKEISEAADAWGNAAKAYKMGFPQLAVQAFSRMITHLTYSGRFRQAAEREKDVAQVHLRENNDLRKACESYERAADWYAQEDAVVMAHACYKDAADLHADLEEYPQAIVGYEKVAEYSLSSNLTKYGVKEYWLRSGLCSLAMRNDTVSANRNFGKYSGQDPSYPPREAKFVQNLIKAVEAGDSEAFTAAVVEFDEVIKLDNWKTGMLLKIKRTLQAADRDVDPGIM</sequence>
<dbReference type="PRINTS" id="PR00448">
    <property type="entry name" value="NSFATTACHMNT"/>
</dbReference>
<keyword evidence="2 4" id="KW-0813">Transport</keyword>
<gene>
    <name evidence="5" type="ORF">HMN09_00676700</name>
</gene>
<reference evidence="5" key="1">
    <citation type="submission" date="2020-05" db="EMBL/GenBank/DDBJ databases">
        <title>Mycena genomes resolve the evolution of fungal bioluminescence.</title>
        <authorList>
            <person name="Tsai I.J."/>
        </authorList>
    </citation>
    <scope>NUCLEOTIDE SEQUENCE</scope>
    <source>
        <strain evidence="5">110903Hualien_Pintung</strain>
    </source>
</reference>
<evidence type="ECO:0000313" key="6">
    <source>
        <dbReference type="Proteomes" id="UP000613580"/>
    </source>
</evidence>
<dbReference type="GO" id="GO:0035494">
    <property type="term" value="P:SNARE complex disassembly"/>
    <property type="evidence" value="ECO:0007669"/>
    <property type="project" value="TreeGrafter"/>
</dbReference>
<proteinExistence type="inferred from homology"/>
<evidence type="ECO:0000256" key="2">
    <source>
        <dbReference type="ARBA" id="ARBA00022448"/>
    </source>
</evidence>
<keyword evidence="3 4" id="KW-0653">Protein transport</keyword>
<dbReference type="InterPro" id="IPR011990">
    <property type="entry name" value="TPR-like_helical_dom_sf"/>
</dbReference>
<evidence type="ECO:0000256" key="4">
    <source>
        <dbReference type="RuleBase" id="RU367013"/>
    </source>
</evidence>
<dbReference type="GO" id="GO:0031201">
    <property type="term" value="C:SNARE complex"/>
    <property type="evidence" value="ECO:0007669"/>
    <property type="project" value="TreeGrafter"/>
</dbReference>
<dbReference type="OrthoDB" id="9984275at2759"/>
<dbReference type="Pfam" id="PF14938">
    <property type="entry name" value="SNAP"/>
    <property type="match status" value="1"/>
</dbReference>
<organism evidence="5 6">
    <name type="scientific">Mycena chlorophos</name>
    <name type="common">Agaric fungus</name>
    <name type="synonym">Agaricus chlorophos</name>
    <dbReference type="NCBI Taxonomy" id="658473"/>
    <lineage>
        <taxon>Eukaryota</taxon>
        <taxon>Fungi</taxon>
        <taxon>Dikarya</taxon>
        <taxon>Basidiomycota</taxon>
        <taxon>Agaricomycotina</taxon>
        <taxon>Agaricomycetes</taxon>
        <taxon>Agaricomycetidae</taxon>
        <taxon>Agaricales</taxon>
        <taxon>Marasmiineae</taxon>
        <taxon>Mycenaceae</taxon>
        <taxon>Mycena</taxon>
    </lineage>
</organism>
<dbReference type="Proteomes" id="UP000613580">
    <property type="component" value="Unassembled WGS sequence"/>
</dbReference>
<evidence type="ECO:0000256" key="3">
    <source>
        <dbReference type="ARBA" id="ARBA00022927"/>
    </source>
</evidence>
<evidence type="ECO:0000313" key="5">
    <source>
        <dbReference type="EMBL" id="KAF7308287.1"/>
    </source>
</evidence>
<dbReference type="InterPro" id="IPR000744">
    <property type="entry name" value="NSF_attach"/>
</dbReference>
<protein>
    <submittedName>
        <fullName evidence="5">DUF2235 domain-containing protein</fullName>
    </submittedName>
</protein>
<dbReference type="GO" id="GO:0019905">
    <property type="term" value="F:syntaxin binding"/>
    <property type="evidence" value="ECO:0007669"/>
    <property type="project" value="TreeGrafter"/>
</dbReference>
<comment type="subcellular location">
    <subcellularLocation>
        <location evidence="4">Membrane</location>
        <topology evidence="4">Peripheral membrane protein</topology>
    </subcellularLocation>
</comment>